<accession>A0A0D1ZLP6</accession>
<evidence type="ECO:0000313" key="2">
    <source>
        <dbReference type="EMBL" id="KIW28886.1"/>
    </source>
</evidence>
<protein>
    <submittedName>
        <fullName evidence="2">Uncharacterized protein</fullName>
    </submittedName>
</protein>
<evidence type="ECO:0000313" key="3">
    <source>
        <dbReference type="Proteomes" id="UP000054466"/>
    </source>
</evidence>
<dbReference type="PANTHER" id="PTHR38049:SF2">
    <property type="entry name" value="RICIN B LECTIN DOMAIN-CONTAINING PROTEIN"/>
    <property type="match status" value="1"/>
</dbReference>
<dbReference type="VEuPathDB" id="FungiDB:PV07_04741"/>
<organism evidence="2 3">
    <name type="scientific">Cladophialophora immunda</name>
    <dbReference type="NCBI Taxonomy" id="569365"/>
    <lineage>
        <taxon>Eukaryota</taxon>
        <taxon>Fungi</taxon>
        <taxon>Dikarya</taxon>
        <taxon>Ascomycota</taxon>
        <taxon>Pezizomycotina</taxon>
        <taxon>Eurotiomycetes</taxon>
        <taxon>Chaetothyriomycetidae</taxon>
        <taxon>Chaetothyriales</taxon>
        <taxon>Herpotrichiellaceae</taxon>
        <taxon>Cladophialophora</taxon>
    </lineage>
</organism>
<dbReference type="GeneID" id="27343935"/>
<dbReference type="HOGENOM" id="CLU_061230_2_1_1"/>
<reference evidence="2 3" key="1">
    <citation type="submission" date="2015-01" db="EMBL/GenBank/DDBJ databases">
        <title>The Genome Sequence of Cladophialophora immunda CBS83496.</title>
        <authorList>
            <consortium name="The Broad Institute Genomics Platform"/>
            <person name="Cuomo C."/>
            <person name="de Hoog S."/>
            <person name="Gorbushina A."/>
            <person name="Stielow B."/>
            <person name="Teixiera M."/>
            <person name="Abouelleil A."/>
            <person name="Chapman S.B."/>
            <person name="Priest M."/>
            <person name="Young S.K."/>
            <person name="Wortman J."/>
            <person name="Nusbaum C."/>
            <person name="Birren B."/>
        </authorList>
    </citation>
    <scope>NUCLEOTIDE SEQUENCE [LARGE SCALE GENOMIC DNA]</scope>
    <source>
        <strain evidence="2 3">CBS 83496</strain>
    </source>
</reference>
<feature type="chain" id="PRO_5002252915" evidence="1">
    <location>
        <begin position="22"/>
        <end position="204"/>
    </location>
</feature>
<name>A0A0D1ZLP6_9EURO</name>
<keyword evidence="3" id="KW-1185">Reference proteome</keyword>
<keyword evidence="1" id="KW-0732">Signal</keyword>
<dbReference type="RefSeq" id="XP_016249102.1">
    <property type="nucleotide sequence ID" value="XM_016391583.1"/>
</dbReference>
<gene>
    <name evidence="2" type="ORF">PV07_04741</name>
</gene>
<dbReference type="Proteomes" id="UP000054466">
    <property type="component" value="Unassembled WGS sequence"/>
</dbReference>
<sequence length="204" mass="22960">MVLGILTAIAACPAIIGTTEAVRQGQKKSAKEQHRGVKSNLVVSCRSSSTVTSRINGGSVVLRNQKLYITTPATEGPTSHTFAGYFLPFPDQDWGRKGEGLVSTISDEPPQLNWIYMDQDTYELKYGNRIESEPHLVGPWDCTRIDKRLTLDGWEGFMAVREEKGVWSLYFDQDDNGLKGKVFEKTMLEVELTRTERRKGRDDE</sequence>
<dbReference type="AlphaFoldDB" id="A0A0D1ZLP6"/>
<dbReference type="PANTHER" id="PTHR38049">
    <property type="entry name" value="RICIN B LECTIN DOMAIN-CONTAINING PROTEIN"/>
    <property type="match status" value="1"/>
</dbReference>
<proteinExistence type="predicted"/>
<feature type="signal peptide" evidence="1">
    <location>
        <begin position="1"/>
        <end position="21"/>
    </location>
</feature>
<evidence type="ECO:0000256" key="1">
    <source>
        <dbReference type="SAM" id="SignalP"/>
    </source>
</evidence>
<dbReference type="OrthoDB" id="3928002at2759"/>
<dbReference type="EMBL" id="KN847042">
    <property type="protein sequence ID" value="KIW28886.1"/>
    <property type="molecule type" value="Genomic_DNA"/>
</dbReference>